<evidence type="ECO:0000313" key="10">
    <source>
        <dbReference type="Proteomes" id="UP001139179"/>
    </source>
</evidence>
<keyword evidence="5 7" id="KW-1133">Transmembrane helix</keyword>
<feature type="transmembrane region" description="Helical" evidence="7">
    <location>
        <begin position="393"/>
        <end position="414"/>
    </location>
</feature>
<comment type="subcellular location">
    <subcellularLocation>
        <location evidence="1">Cell inner membrane</location>
        <topology evidence="1">Multi-pass membrane protein</topology>
    </subcellularLocation>
</comment>
<dbReference type="PANTHER" id="PTHR33362">
    <property type="entry name" value="SIALIC ACID TRAP TRANSPORTER PERMEASE PROTEIN SIAT-RELATED"/>
    <property type="match status" value="1"/>
</dbReference>
<feature type="transmembrane region" description="Helical" evidence="7">
    <location>
        <begin position="359"/>
        <end position="381"/>
    </location>
</feature>
<dbReference type="PIRSF" id="PIRSF006066">
    <property type="entry name" value="HI0050"/>
    <property type="match status" value="1"/>
</dbReference>
<comment type="caution">
    <text evidence="9">The sequence shown here is derived from an EMBL/GenBank/DDBJ whole genome shotgun (WGS) entry which is preliminary data.</text>
</comment>
<protein>
    <submittedName>
        <fullName evidence="9">TRAP transporter large permease</fullName>
    </submittedName>
</protein>
<evidence type="ECO:0000256" key="6">
    <source>
        <dbReference type="ARBA" id="ARBA00023136"/>
    </source>
</evidence>
<evidence type="ECO:0000256" key="2">
    <source>
        <dbReference type="ARBA" id="ARBA00022475"/>
    </source>
</evidence>
<dbReference type="InterPro" id="IPR004681">
    <property type="entry name" value="TRAP_DctM"/>
</dbReference>
<keyword evidence="2" id="KW-1003">Cell membrane</keyword>
<gene>
    <name evidence="9" type="ORF">M3202_20640</name>
</gene>
<evidence type="ECO:0000313" key="9">
    <source>
        <dbReference type="EMBL" id="MCM3716457.1"/>
    </source>
</evidence>
<dbReference type="InterPro" id="IPR010656">
    <property type="entry name" value="DctM"/>
</dbReference>
<keyword evidence="6 7" id="KW-0472">Membrane</keyword>
<accession>A0A9X2DVT3</accession>
<name>A0A9X2DVT3_9BACI</name>
<feature type="transmembrane region" description="Helical" evidence="7">
    <location>
        <begin position="46"/>
        <end position="69"/>
    </location>
</feature>
<reference evidence="9" key="1">
    <citation type="submission" date="2022-05" db="EMBL/GenBank/DDBJ databases">
        <title>Comparative Genomics of Spacecraft Associated Microbes.</title>
        <authorList>
            <person name="Tran M.T."/>
            <person name="Wright A."/>
            <person name="Seuylemezian A."/>
            <person name="Eisen J."/>
            <person name="Coil D."/>
        </authorList>
    </citation>
    <scope>NUCLEOTIDE SEQUENCE</scope>
    <source>
        <strain evidence="9">214.1.1</strain>
    </source>
</reference>
<feature type="transmembrane region" description="Helical" evidence="7">
    <location>
        <begin position="6"/>
        <end position="34"/>
    </location>
</feature>
<feature type="transmembrane region" description="Helical" evidence="7">
    <location>
        <begin position="241"/>
        <end position="260"/>
    </location>
</feature>
<dbReference type="NCBIfam" id="TIGR00786">
    <property type="entry name" value="dctM"/>
    <property type="match status" value="1"/>
</dbReference>
<dbReference type="Proteomes" id="UP001139179">
    <property type="component" value="Unassembled WGS sequence"/>
</dbReference>
<feature type="transmembrane region" description="Helical" evidence="7">
    <location>
        <begin position="272"/>
        <end position="293"/>
    </location>
</feature>
<evidence type="ECO:0000256" key="3">
    <source>
        <dbReference type="ARBA" id="ARBA00022519"/>
    </source>
</evidence>
<evidence type="ECO:0000256" key="1">
    <source>
        <dbReference type="ARBA" id="ARBA00004429"/>
    </source>
</evidence>
<evidence type="ECO:0000259" key="8">
    <source>
        <dbReference type="Pfam" id="PF06808"/>
    </source>
</evidence>
<keyword evidence="4 7" id="KW-0812">Transmembrane</keyword>
<dbReference type="Pfam" id="PF06808">
    <property type="entry name" value="DctM"/>
    <property type="match status" value="1"/>
</dbReference>
<feature type="transmembrane region" description="Helical" evidence="7">
    <location>
        <begin position="337"/>
        <end position="353"/>
    </location>
</feature>
<feature type="domain" description="TRAP C4-dicarboxylate transport system permease DctM subunit" evidence="8">
    <location>
        <begin position="6"/>
        <end position="415"/>
    </location>
</feature>
<feature type="transmembrane region" description="Helical" evidence="7">
    <location>
        <begin position="313"/>
        <end position="330"/>
    </location>
</feature>
<dbReference type="GO" id="GO:0022857">
    <property type="term" value="F:transmembrane transporter activity"/>
    <property type="evidence" value="ECO:0007669"/>
    <property type="project" value="TreeGrafter"/>
</dbReference>
<dbReference type="PANTHER" id="PTHR33362:SF5">
    <property type="entry name" value="C4-DICARBOXYLATE TRAP TRANSPORTER LARGE PERMEASE PROTEIN DCTM"/>
    <property type="match status" value="1"/>
</dbReference>
<evidence type="ECO:0000256" key="7">
    <source>
        <dbReference type="SAM" id="Phobius"/>
    </source>
</evidence>
<dbReference type="EMBL" id="JAMBOL010000038">
    <property type="protein sequence ID" value="MCM3716457.1"/>
    <property type="molecule type" value="Genomic_DNA"/>
</dbReference>
<feature type="transmembrane region" description="Helical" evidence="7">
    <location>
        <begin position="210"/>
        <end position="235"/>
    </location>
</feature>
<keyword evidence="10" id="KW-1185">Reference proteome</keyword>
<dbReference type="GO" id="GO:0005886">
    <property type="term" value="C:plasma membrane"/>
    <property type="evidence" value="ECO:0007669"/>
    <property type="project" value="UniProtKB-SubCell"/>
</dbReference>
<proteinExistence type="predicted"/>
<dbReference type="RefSeq" id="WP_251225106.1">
    <property type="nucleotide sequence ID" value="NZ_JAMBOL010000038.1"/>
</dbReference>
<feature type="transmembrane region" description="Helical" evidence="7">
    <location>
        <begin position="134"/>
        <end position="160"/>
    </location>
</feature>
<sequence>MILALFVLLLVCLFIGVPIFISLAFPSMIAIMFFTDNSPSIIAQRLFGGLDQFGLMAMPLFIFAAQVMLDGGMARKLLDWSKALVSWMPGGTAFTTHFSSLFFGALSGSSPATVAAIGGIMYPELEKEKYDRGFSVGLISSSSSVAIIIPPSVTMILYGVATGVSIGSLFIAGIGAGILYTIVLGIYVWYRVKKDKQVVAEQVPFNPKQFISVTIKAIWALGIPFIILGGIYMGIFSPTEAAGISVVYSIFVSMFIYKEMNVKQLYKSSVKAAVLTAQVMILTGAAAAFGWILSSAQLPQMLANLVLEMNTSPVMFLLLVNVVFLIAGMFMDGSGAIMILAPLVYPIGLALGIDPVHLGVIVVTNLAIGMFTPPLGLNLFVANGITGVPFSKMIPSTLPFLAASLIALALITYVEDVSMFLPRLIYP</sequence>
<feature type="transmembrane region" description="Helical" evidence="7">
    <location>
        <begin position="166"/>
        <end position="190"/>
    </location>
</feature>
<evidence type="ECO:0000256" key="5">
    <source>
        <dbReference type="ARBA" id="ARBA00022989"/>
    </source>
</evidence>
<dbReference type="AlphaFoldDB" id="A0A9X2DVT3"/>
<keyword evidence="3" id="KW-0997">Cell inner membrane</keyword>
<organism evidence="9 10">
    <name type="scientific">Halalkalibacter oceani</name>
    <dbReference type="NCBI Taxonomy" id="1653776"/>
    <lineage>
        <taxon>Bacteria</taxon>
        <taxon>Bacillati</taxon>
        <taxon>Bacillota</taxon>
        <taxon>Bacilli</taxon>
        <taxon>Bacillales</taxon>
        <taxon>Bacillaceae</taxon>
        <taxon>Halalkalibacter</taxon>
    </lineage>
</organism>
<evidence type="ECO:0000256" key="4">
    <source>
        <dbReference type="ARBA" id="ARBA00022692"/>
    </source>
</evidence>
<feature type="transmembrane region" description="Helical" evidence="7">
    <location>
        <begin position="101"/>
        <end position="122"/>
    </location>
</feature>